<dbReference type="InterPro" id="IPR001633">
    <property type="entry name" value="EAL_dom"/>
</dbReference>
<dbReference type="Pfam" id="PF00990">
    <property type="entry name" value="GGDEF"/>
    <property type="match status" value="1"/>
</dbReference>
<dbReference type="Gene3D" id="3.20.20.450">
    <property type="entry name" value="EAL domain"/>
    <property type="match status" value="1"/>
</dbReference>
<dbReference type="CDD" id="cd06225">
    <property type="entry name" value="HAMP"/>
    <property type="match status" value="1"/>
</dbReference>
<sequence length="1067" mass="117021">MSTTVSPLRALRRALSTRRAGLPGRSLSRALLLMAIGGLVVPAAIGGYLLIGVQERQAARDGLDDILQRDADMLALGMQEPLWNADAEAARLLVDSVMRDPAVVRVQVRTRDGVDLVERSAPQAPAGRVLQAERDVTAHDAPVGQVLVEIDDSRSQHELRARRWRYAVVLAGQLAVSLLLIALVLRRRLLAPLGTLTRFSDKLAQADFATPLALRADDELGRLGVQMERMRVAIRALFEDVERREERFRTIVAQVPGAVFRARPGVTIDFVSEAIEDITGYPAHKFIGASTDRWSDITVPEDRRMQRRLIKQALLDGLPYQIEYRIRDAGGVERWVLESGQPVGFGGEAAFWVDGIISDVSERKRNEMRIEALLAQQSAMLDNVMFGILHVHQRRVVSTNRHFDAMFGYAEGELAGDSIAVLFPSIADFERGCAASVPLLAAGKDYTDELQCRRRDGSLFWCRVSGRRIDPASAAAGSIWVYADVTQQRQAEEKLRLAATVLEHIADGVMVLDARGAVVAVNRAFTRITGHAEAEVVGTRPARIVGGAQGVDDAPWRAVAGTDFWRGELWNTRSNGERYLEKLTLSAVRDAHDAVSHYVCVFSDVTAAREAQDKLDHLAHHDPLTGLPNRLFFHDSLERAMRRAERDGTQLAVLFIDLDRFKNVNDTLGHEAGDRLLEQVAAALAGCLRAGDVLARLGGDEFIVLVEDVDGERGARQVADMLMQLFERPLQVGSHELFVSGSVGISLFPQDAGDLDMLIRNADVAMYQAKARGRNGYRLYAPSMAGEGVERLRLEALLRRAIEQHEIWLAYQPQVDIESGRLTGVEALVRWNSAELGQVPPARFIPLAEETGFIDQLGAWVLNEACRQMVRWERAGLRVPKMAVNLSGRQFDRGGVAPLVGRALAETGLAPQRLQLEMTESVIMNTGDALQYINDLHGLGVQLAIDDFGTGYSSLAYLQQLPVQTLKIDRSFIKDLAADGASQNAIAIAIIQLGKSMDLSVIAEGVETEEQAAFLLRHGCRRAQGYLYGKPVAAAQLLAQWGVGARRGKGGAAPAQPAVDAPVRQDG</sequence>
<dbReference type="InterPro" id="IPR043128">
    <property type="entry name" value="Rev_trsase/Diguanyl_cyclase"/>
</dbReference>
<evidence type="ECO:0000313" key="8">
    <source>
        <dbReference type="EMBL" id="QJE02908.1"/>
    </source>
</evidence>
<evidence type="ECO:0000256" key="2">
    <source>
        <dbReference type="SAM" id="Phobius"/>
    </source>
</evidence>
<dbReference type="NCBIfam" id="TIGR00254">
    <property type="entry name" value="GGDEF"/>
    <property type="match status" value="1"/>
</dbReference>
<feature type="domain" description="PAC" evidence="4">
    <location>
        <begin position="565"/>
        <end position="617"/>
    </location>
</feature>
<protein>
    <submittedName>
        <fullName evidence="8">EAL domain-containing protein</fullName>
    </submittedName>
</protein>
<dbReference type="CDD" id="cd01949">
    <property type="entry name" value="GGDEF"/>
    <property type="match status" value="1"/>
</dbReference>
<keyword evidence="9" id="KW-1185">Reference proteome</keyword>
<dbReference type="GO" id="GO:0016020">
    <property type="term" value="C:membrane"/>
    <property type="evidence" value="ECO:0007669"/>
    <property type="project" value="InterPro"/>
</dbReference>
<accession>A0A7Z2ZUU0</accession>
<evidence type="ECO:0000256" key="1">
    <source>
        <dbReference type="ARBA" id="ARBA00051114"/>
    </source>
</evidence>
<evidence type="ECO:0000259" key="5">
    <source>
        <dbReference type="PROSITE" id="PS50883"/>
    </source>
</evidence>
<dbReference type="EMBL" id="CP051685">
    <property type="protein sequence ID" value="QJE02908.1"/>
    <property type="molecule type" value="Genomic_DNA"/>
</dbReference>
<dbReference type="PROSITE" id="PS50887">
    <property type="entry name" value="GGDEF"/>
    <property type="match status" value="1"/>
</dbReference>
<gene>
    <name evidence="8" type="ORF">HH212_25330</name>
</gene>
<dbReference type="InterPro" id="IPR035965">
    <property type="entry name" value="PAS-like_dom_sf"/>
</dbReference>
<dbReference type="PANTHER" id="PTHR44757">
    <property type="entry name" value="DIGUANYLATE CYCLASE DGCP"/>
    <property type="match status" value="1"/>
</dbReference>
<dbReference type="SMART" id="SM00086">
    <property type="entry name" value="PAC"/>
    <property type="match status" value="3"/>
</dbReference>
<dbReference type="SUPFAM" id="SSF158472">
    <property type="entry name" value="HAMP domain-like"/>
    <property type="match status" value="1"/>
</dbReference>
<feature type="domain" description="PAC" evidence="4">
    <location>
        <begin position="320"/>
        <end position="372"/>
    </location>
</feature>
<keyword evidence="2" id="KW-1133">Transmembrane helix</keyword>
<dbReference type="InterPro" id="IPR000700">
    <property type="entry name" value="PAS-assoc_C"/>
</dbReference>
<reference evidence="8 9" key="1">
    <citation type="submission" date="2020-04" db="EMBL/GenBank/DDBJ databases">
        <title>Genome sequencing of novel species.</title>
        <authorList>
            <person name="Heo J."/>
            <person name="Kim S.-J."/>
            <person name="Kim J.-S."/>
            <person name="Hong S.-B."/>
            <person name="Kwon S.-W."/>
        </authorList>
    </citation>
    <scope>NUCLEOTIDE SEQUENCE [LARGE SCALE GENOMIC DNA]</scope>
    <source>
        <strain evidence="8 9">GN2-R2</strain>
    </source>
</reference>
<dbReference type="FunFam" id="3.20.20.450:FF:000001">
    <property type="entry name" value="Cyclic di-GMP phosphodiesterase yahA"/>
    <property type="match status" value="1"/>
</dbReference>
<dbReference type="SMART" id="SM00304">
    <property type="entry name" value="HAMP"/>
    <property type="match status" value="1"/>
</dbReference>
<dbReference type="InterPro" id="IPR013655">
    <property type="entry name" value="PAS_fold_3"/>
</dbReference>
<dbReference type="SUPFAM" id="SSF55073">
    <property type="entry name" value="Nucleotide cyclase"/>
    <property type="match status" value="1"/>
</dbReference>
<dbReference type="PANTHER" id="PTHR44757:SF2">
    <property type="entry name" value="BIOFILM ARCHITECTURE MAINTENANCE PROTEIN MBAA"/>
    <property type="match status" value="1"/>
</dbReference>
<dbReference type="GO" id="GO:0071111">
    <property type="term" value="F:cyclic-guanylate-specific phosphodiesterase activity"/>
    <property type="evidence" value="ECO:0007669"/>
    <property type="project" value="UniProtKB-EC"/>
</dbReference>
<name>A0A7Z2ZUU0_9BURK</name>
<dbReference type="GO" id="GO:0071732">
    <property type="term" value="P:cellular response to nitric oxide"/>
    <property type="evidence" value="ECO:0007669"/>
    <property type="project" value="UniProtKB-ARBA"/>
</dbReference>
<feature type="domain" description="HAMP" evidence="6">
    <location>
        <begin position="187"/>
        <end position="239"/>
    </location>
</feature>
<keyword evidence="2" id="KW-0472">Membrane</keyword>
<dbReference type="PROSITE" id="PS50885">
    <property type="entry name" value="HAMP"/>
    <property type="match status" value="1"/>
</dbReference>
<dbReference type="SMART" id="SM00091">
    <property type="entry name" value="PAS"/>
    <property type="match status" value="3"/>
</dbReference>
<dbReference type="GO" id="GO:0007165">
    <property type="term" value="P:signal transduction"/>
    <property type="evidence" value="ECO:0007669"/>
    <property type="project" value="InterPro"/>
</dbReference>
<evidence type="ECO:0000313" key="9">
    <source>
        <dbReference type="Proteomes" id="UP000502415"/>
    </source>
</evidence>
<dbReference type="InterPro" id="IPR029787">
    <property type="entry name" value="Nucleotide_cyclase"/>
</dbReference>
<feature type="transmembrane region" description="Helical" evidence="2">
    <location>
        <begin position="30"/>
        <end position="51"/>
    </location>
</feature>
<dbReference type="InterPro" id="IPR000014">
    <property type="entry name" value="PAS"/>
</dbReference>
<dbReference type="InterPro" id="IPR003660">
    <property type="entry name" value="HAMP_dom"/>
</dbReference>
<feature type="domain" description="PAS" evidence="3">
    <location>
        <begin position="494"/>
        <end position="538"/>
    </location>
</feature>
<dbReference type="RefSeq" id="WP_170204989.1">
    <property type="nucleotide sequence ID" value="NZ_CP051685.1"/>
</dbReference>
<dbReference type="Pfam" id="PF00672">
    <property type="entry name" value="HAMP"/>
    <property type="match status" value="1"/>
</dbReference>
<dbReference type="SMART" id="SM00052">
    <property type="entry name" value="EAL"/>
    <property type="match status" value="1"/>
</dbReference>
<dbReference type="Pfam" id="PF08447">
    <property type="entry name" value="PAS_3"/>
    <property type="match status" value="1"/>
</dbReference>
<dbReference type="InterPro" id="IPR000160">
    <property type="entry name" value="GGDEF_dom"/>
</dbReference>
<feature type="domain" description="GGDEF" evidence="7">
    <location>
        <begin position="649"/>
        <end position="782"/>
    </location>
</feature>
<dbReference type="InterPro" id="IPR052155">
    <property type="entry name" value="Biofilm_reg_signaling"/>
</dbReference>
<evidence type="ECO:0000259" key="7">
    <source>
        <dbReference type="PROSITE" id="PS50887"/>
    </source>
</evidence>
<dbReference type="Gene3D" id="6.10.340.10">
    <property type="match status" value="1"/>
</dbReference>
<dbReference type="Gene3D" id="3.30.70.270">
    <property type="match status" value="1"/>
</dbReference>
<feature type="domain" description="EAL" evidence="5">
    <location>
        <begin position="791"/>
        <end position="1045"/>
    </location>
</feature>
<feature type="domain" description="PAC" evidence="4">
    <location>
        <begin position="446"/>
        <end position="497"/>
    </location>
</feature>
<dbReference type="PROSITE" id="PS50113">
    <property type="entry name" value="PAC"/>
    <property type="match status" value="3"/>
</dbReference>
<dbReference type="SUPFAM" id="SSF55785">
    <property type="entry name" value="PYP-like sensor domain (PAS domain)"/>
    <property type="match status" value="3"/>
</dbReference>
<dbReference type="FunFam" id="3.30.70.270:FF:000001">
    <property type="entry name" value="Diguanylate cyclase domain protein"/>
    <property type="match status" value="1"/>
</dbReference>
<comment type="catalytic activity">
    <reaction evidence="1">
        <text>3',3'-c-di-GMP + H2O = 5'-phosphoguanylyl(3'-&gt;5')guanosine + H(+)</text>
        <dbReference type="Rhea" id="RHEA:24902"/>
        <dbReference type="ChEBI" id="CHEBI:15377"/>
        <dbReference type="ChEBI" id="CHEBI:15378"/>
        <dbReference type="ChEBI" id="CHEBI:58754"/>
        <dbReference type="ChEBI" id="CHEBI:58805"/>
        <dbReference type="EC" id="3.1.4.52"/>
    </reaction>
    <physiologicalReaction direction="left-to-right" evidence="1">
        <dbReference type="Rhea" id="RHEA:24903"/>
    </physiologicalReaction>
</comment>
<dbReference type="NCBIfam" id="TIGR00229">
    <property type="entry name" value="sensory_box"/>
    <property type="match status" value="3"/>
</dbReference>
<dbReference type="InterPro" id="IPR001610">
    <property type="entry name" value="PAC"/>
</dbReference>
<dbReference type="SUPFAM" id="SSF141868">
    <property type="entry name" value="EAL domain-like"/>
    <property type="match status" value="1"/>
</dbReference>
<dbReference type="AlphaFoldDB" id="A0A7Z2ZUU0"/>
<dbReference type="PROSITE" id="PS50112">
    <property type="entry name" value="PAS"/>
    <property type="match status" value="2"/>
</dbReference>
<dbReference type="PROSITE" id="PS50883">
    <property type="entry name" value="EAL"/>
    <property type="match status" value="1"/>
</dbReference>
<dbReference type="Pfam" id="PF00563">
    <property type="entry name" value="EAL"/>
    <property type="match status" value="1"/>
</dbReference>
<dbReference type="Proteomes" id="UP000502415">
    <property type="component" value="Chromosome"/>
</dbReference>
<dbReference type="SMART" id="SM00267">
    <property type="entry name" value="GGDEF"/>
    <property type="match status" value="1"/>
</dbReference>
<dbReference type="CDD" id="cd00130">
    <property type="entry name" value="PAS"/>
    <property type="match status" value="3"/>
</dbReference>
<organism evidence="8 9">
    <name type="scientific">Massilia forsythiae</name>
    <dbReference type="NCBI Taxonomy" id="2728020"/>
    <lineage>
        <taxon>Bacteria</taxon>
        <taxon>Pseudomonadati</taxon>
        <taxon>Pseudomonadota</taxon>
        <taxon>Betaproteobacteria</taxon>
        <taxon>Burkholderiales</taxon>
        <taxon>Oxalobacteraceae</taxon>
        <taxon>Telluria group</taxon>
        <taxon>Massilia</taxon>
    </lineage>
</organism>
<keyword evidence="2" id="KW-0812">Transmembrane</keyword>
<evidence type="ECO:0000259" key="6">
    <source>
        <dbReference type="PROSITE" id="PS50885"/>
    </source>
</evidence>
<feature type="transmembrane region" description="Helical" evidence="2">
    <location>
        <begin position="164"/>
        <end position="185"/>
    </location>
</feature>
<dbReference type="InterPro" id="IPR035919">
    <property type="entry name" value="EAL_sf"/>
</dbReference>
<dbReference type="KEGG" id="mfy:HH212_25330"/>
<dbReference type="Pfam" id="PF13426">
    <property type="entry name" value="PAS_9"/>
    <property type="match status" value="2"/>
</dbReference>
<evidence type="ECO:0000259" key="4">
    <source>
        <dbReference type="PROSITE" id="PS50113"/>
    </source>
</evidence>
<evidence type="ECO:0000259" key="3">
    <source>
        <dbReference type="PROSITE" id="PS50112"/>
    </source>
</evidence>
<proteinExistence type="predicted"/>
<feature type="domain" description="PAS" evidence="3">
    <location>
        <begin position="244"/>
        <end position="317"/>
    </location>
</feature>
<dbReference type="CDD" id="cd01948">
    <property type="entry name" value="EAL"/>
    <property type="match status" value="1"/>
</dbReference>
<dbReference type="Gene3D" id="3.30.450.20">
    <property type="entry name" value="PAS domain"/>
    <property type="match status" value="3"/>
</dbReference>